<dbReference type="GO" id="GO:0003677">
    <property type="term" value="F:DNA binding"/>
    <property type="evidence" value="ECO:0007669"/>
    <property type="project" value="UniProtKB-KW"/>
</dbReference>
<evidence type="ECO:0000256" key="1">
    <source>
        <dbReference type="ARBA" id="ARBA00023015"/>
    </source>
</evidence>
<evidence type="ECO:0000256" key="3">
    <source>
        <dbReference type="ARBA" id="ARBA00023163"/>
    </source>
</evidence>
<dbReference type="SUPFAM" id="SSF48498">
    <property type="entry name" value="Tetracyclin repressor-like, C-terminal domain"/>
    <property type="match status" value="1"/>
</dbReference>
<feature type="domain" description="Tetracyclin repressor-like C-terminal" evidence="5">
    <location>
        <begin position="80"/>
        <end position="178"/>
    </location>
</feature>
<reference evidence="6 7" key="1">
    <citation type="submission" date="2020-11" db="EMBL/GenBank/DDBJ databases">
        <title>Description of Pontivivens ytuae sp. nov. isolated from deep sea sediment of Mariana Trench.</title>
        <authorList>
            <person name="Wang Z."/>
            <person name="Sun Q.-L."/>
            <person name="Xu X.-D."/>
            <person name="Tang Y.-Z."/>
            <person name="Zhang J."/>
        </authorList>
    </citation>
    <scope>NUCLEOTIDE SEQUENCE [LARGE SCALE GENOMIC DNA]</scope>
    <source>
        <strain evidence="6 7">MT2928</strain>
    </source>
</reference>
<organism evidence="6 7">
    <name type="scientific">Pontivivens ytuae</name>
    <dbReference type="NCBI Taxonomy" id="2789856"/>
    <lineage>
        <taxon>Bacteria</taxon>
        <taxon>Pseudomonadati</taxon>
        <taxon>Pseudomonadota</taxon>
        <taxon>Alphaproteobacteria</taxon>
        <taxon>Rhodobacterales</taxon>
        <taxon>Paracoccaceae</taxon>
        <taxon>Pontivivens</taxon>
    </lineage>
</organism>
<dbReference type="Pfam" id="PF00440">
    <property type="entry name" value="TetR_N"/>
    <property type="match status" value="1"/>
</dbReference>
<gene>
    <name evidence="6" type="ORF">I0K15_13410</name>
</gene>
<evidence type="ECO:0000259" key="5">
    <source>
        <dbReference type="Pfam" id="PF16925"/>
    </source>
</evidence>
<dbReference type="Proteomes" id="UP000594800">
    <property type="component" value="Chromosome"/>
</dbReference>
<dbReference type="InterPro" id="IPR036271">
    <property type="entry name" value="Tet_transcr_reg_TetR-rel_C_sf"/>
</dbReference>
<feature type="domain" description="HTH tetR-type" evidence="4">
    <location>
        <begin position="15"/>
        <end position="58"/>
    </location>
</feature>
<protein>
    <submittedName>
        <fullName evidence="6">TetR/AcrR family transcriptional regulator</fullName>
    </submittedName>
</protein>
<keyword evidence="3" id="KW-0804">Transcription</keyword>
<evidence type="ECO:0000313" key="6">
    <source>
        <dbReference type="EMBL" id="QPH52805.1"/>
    </source>
</evidence>
<evidence type="ECO:0000256" key="2">
    <source>
        <dbReference type="ARBA" id="ARBA00023125"/>
    </source>
</evidence>
<dbReference type="KEGG" id="poz:I0K15_13410"/>
<dbReference type="PANTHER" id="PTHR47506:SF1">
    <property type="entry name" value="HTH-TYPE TRANSCRIPTIONAL REGULATOR YJDC"/>
    <property type="match status" value="1"/>
</dbReference>
<dbReference type="InterPro" id="IPR009057">
    <property type="entry name" value="Homeodomain-like_sf"/>
</dbReference>
<dbReference type="RefSeq" id="WP_196102016.1">
    <property type="nucleotide sequence ID" value="NZ_CP064942.1"/>
</dbReference>
<proteinExistence type="predicted"/>
<accession>A0A7S9QBJ6</accession>
<dbReference type="Gene3D" id="1.10.10.60">
    <property type="entry name" value="Homeodomain-like"/>
    <property type="match status" value="1"/>
</dbReference>
<dbReference type="InterPro" id="IPR011075">
    <property type="entry name" value="TetR_C"/>
</dbReference>
<dbReference type="EMBL" id="CP064942">
    <property type="protein sequence ID" value="QPH52805.1"/>
    <property type="molecule type" value="Genomic_DNA"/>
</dbReference>
<dbReference type="AlphaFoldDB" id="A0A7S9QBJ6"/>
<keyword evidence="2" id="KW-0238">DNA-binding</keyword>
<dbReference type="SUPFAM" id="SSF46689">
    <property type="entry name" value="Homeodomain-like"/>
    <property type="match status" value="1"/>
</dbReference>
<evidence type="ECO:0000313" key="7">
    <source>
        <dbReference type="Proteomes" id="UP000594800"/>
    </source>
</evidence>
<name>A0A7S9QBJ6_9RHOB</name>
<dbReference type="Gene3D" id="1.10.357.10">
    <property type="entry name" value="Tetracycline Repressor, domain 2"/>
    <property type="match status" value="1"/>
</dbReference>
<dbReference type="Pfam" id="PF16925">
    <property type="entry name" value="TetR_C_13"/>
    <property type="match status" value="1"/>
</dbReference>
<keyword evidence="7" id="KW-1185">Reference proteome</keyword>
<dbReference type="PANTHER" id="PTHR47506">
    <property type="entry name" value="TRANSCRIPTIONAL REGULATORY PROTEIN"/>
    <property type="match status" value="1"/>
</dbReference>
<sequence length="194" mass="21240">MARPLGHDPQEIRRRTLEAFWIGGYAETSLADLEAATGLDRRQLYNGFGDKTAMFVAALEDFDAVAGQMFLAPLEAEGSGLAEIAGLLRGFVELSREPEGRRGCLVCNTAREAAADLPIVRPRVAAYFDRIERAYLTALTHARDAGALALDDEALRRTARMLFGAHVSLCVLARARVDTDVLHDIAEETLRRLG</sequence>
<keyword evidence="1" id="KW-0805">Transcription regulation</keyword>
<evidence type="ECO:0000259" key="4">
    <source>
        <dbReference type="Pfam" id="PF00440"/>
    </source>
</evidence>
<dbReference type="InterPro" id="IPR001647">
    <property type="entry name" value="HTH_TetR"/>
</dbReference>